<dbReference type="KEGG" id="ptes:JQU52_03810"/>
<dbReference type="EMBL" id="CP069798">
    <property type="protein sequence ID" value="QRQ82535.1"/>
    <property type="molecule type" value="Genomic_DNA"/>
</dbReference>
<dbReference type="Pfam" id="PF02486">
    <property type="entry name" value="Rep_trans"/>
    <property type="match status" value="1"/>
</dbReference>
<reference evidence="2" key="1">
    <citation type="submission" date="2021-02" db="EMBL/GenBank/DDBJ databases">
        <title>Neisseriaceae sp. 26B isolated from the cloaca of a Common Toad-headed Turtle (Mesoclemmys nasuta).</title>
        <authorList>
            <person name="Spergser J."/>
            <person name="Busse H.-J."/>
        </authorList>
    </citation>
    <scope>NUCLEOTIDE SEQUENCE</scope>
    <source>
        <strain evidence="2">26B</strain>
    </source>
</reference>
<sequence>MHIETARQMAEAHAGRAEGAAASASAYAPASNTGRLASEAYSHTLVMADGKLVEIPLKKGSGTAAFIDTLTFTVTEDVFIRPDQIGTEEEIAANISAELLEIMGYGLFCQQNGRNGYATSYKMGDKKVNYGFVAMGGQNQRGSICFYFTGEGLVAAKNGWEHRLYSYIKDYAPFARITRCDLAHDFLNGDYTPEQAKQDWEAGLYTSRHTKPVAECVGSDWLTNENRGKTFYVGSRKSSRFARIYEKGKQLGDTDSAWVRVELEMKNKDIIIPHEVLIEPGKFLTGAYPVFIELFQKFNEAIAKPERVKKMQDVGHEHVLKYASMQVSPAIKMLQQMGFTDSQIVECLLNDRADLPKRLMPAAFDCDYINVAFIHQYKRLPVNEHELLQQLGDELCPPQRYPKQKTAQQQYLHHLQKVLPNAEERAKGTARPYDPYGHYLTPHNILNPKYHRKETT</sequence>
<dbReference type="Proteomes" id="UP000653156">
    <property type="component" value="Chromosome"/>
</dbReference>
<feature type="domain" description="Replication initiation protein-like C-terminal" evidence="1">
    <location>
        <begin position="176"/>
        <end position="344"/>
    </location>
</feature>
<evidence type="ECO:0000259" key="1">
    <source>
        <dbReference type="Pfam" id="PF02486"/>
    </source>
</evidence>
<protein>
    <submittedName>
        <fullName evidence="2">Replication initiation factor domain-containing protein</fullName>
    </submittedName>
</protein>
<dbReference type="InterPro" id="IPR003491">
    <property type="entry name" value="REP-like_C"/>
</dbReference>
<evidence type="ECO:0000313" key="2">
    <source>
        <dbReference type="EMBL" id="QRQ82535.1"/>
    </source>
</evidence>
<gene>
    <name evidence="2" type="ORF">JQU52_03810</name>
</gene>
<accession>A0A892ZGC3</accession>
<name>A0A892ZGC3_9NEIS</name>
<keyword evidence="3" id="KW-1185">Reference proteome</keyword>
<proteinExistence type="predicted"/>
<dbReference type="RefSeq" id="WP_230339819.1">
    <property type="nucleotide sequence ID" value="NZ_CP069798.1"/>
</dbReference>
<evidence type="ECO:0000313" key="3">
    <source>
        <dbReference type="Proteomes" id="UP000653156"/>
    </source>
</evidence>
<organism evidence="2 3">
    <name type="scientific">Paralysiella testudinis</name>
    <dbReference type="NCBI Taxonomy" id="2809020"/>
    <lineage>
        <taxon>Bacteria</taxon>
        <taxon>Pseudomonadati</taxon>
        <taxon>Pseudomonadota</taxon>
        <taxon>Betaproteobacteria</taxon>
        <taxon>Neisseriales</taxon>
        <taxon>Neisseriaceae</taxon>
        <taxon>Paralysiella</taxon>
    </lineage>
</organism>
<keyword evidence="2" id="KW-0396">Initiation factor</keyword>
<keyword evidence="2" id="KW-0648">Protein biosynthesis</keyword>
<dbReference type="GO" id="GO:0003743">
    <property type="term" value="F:translation initiation factor activity"/>
    <property type="evidence" value="ECO:0007669"/>
    <property type="project" value="UniProtKB-KW"/>
</dbReference>
<dbReference type="AlphaFoldDB" id="A0A892ZGC3"/>